<evidence type="ECO:0000256" key="2">
    <source>
        <dbReference type="ARBA" id="ARBA00022737"/>
    </source>
</evidence>
<dbReference type="Proteomes" id="UP001301769">
    <property type="component" value="Unassembled WGS sequence"/>
</dbReference>
<keyword evidence="2" id="KW-0677">Repeat</keyword>
<feature type="compositionally biased region" description="Basic residues" evidence="6">
    <location>
        <begin position="1315"/>
        <end position="1337"/>
    </location>
</feature>
<feature type="compositionally biased region" description="Low complexity" evidence="6">
    <location>
        <begin position="1295"/>
        <end position="1309"/>
    </location>
</feature>
<name>A0AAN6YGD1_9PEZI</name>
<feature type="region of interest" description="Disordered" evidence="6">
    <location>
        <begin position="1282"/>
        <end position="1469"/>
    </location>
</feature>
<evidence type="ECO:0000256" key="1">
    <source>
        <dbReference type="ARBA" id="ARBA00006192"/>
    </source>
</evidence>
<dbReference type="PANTHER" id="PTHR47447:SF17">
    <property type="entry name" value="OS12G0638900 PROTEIN"/>
    <property type="match status" value="1"/>
</dbReference>
<feature type="region of interest" description="Disordered" evidence="6">
    <location>
        <begin position="357"/>
        <end position="384"/>
    </location>
</feature>
<protein>
    <submittedName>
        <fullName evidence="7">Uncharacterized protein</fullName>
    </submittedName>
</protein>
<evidence type="ECO:0000256" key="3">
    <source>
        <dbReference type="ARBA" id="ARBA00044493"/>
    </source>
</evidence>
<comment type="subunit">
    <text evidence="4">Binds to mitochondrial small subunit 15S rRNA.</text>
</comment>
<dbReference type="PROSITE" id="PS51375">
    <property type="entry name" value="PPR"/>
    <property type="match status" value="1"/>
</dbReference>
<reference evidence="7" key="1">
    <citation type="journal article" date="2023" name="Mol. Phylogenet. Evol.">
        <title>Genome-scale phylogeny and comparative genomics of the fungal order Sordariales.</title>
        <authorList>
            <person name="Hensen N."/>
            <person name="Bonometti L."/>
            <person name="Westerberg I."/>
            <person name="Brannstrom I.O."/>
            <person name="Guillou S."/>
            <person name="Cros-Aarteil S."/>
            <person name="Calhoun S."/>
            <person name="Haridas S."/>
            <person name="Kuo A."/>
            <person name="Mondo S."/>
            <person name="Pangilinan J."/>
            <person name="Riley R."/>
            <person name="LaButti K."/>
            <person name="Andreopoulos B."/>
            <person name="Lipzen A."/>
            <person name="Chen C."/>
            <person name="Yan M."/>
            <person name="Daum C."/>
            <person name="Ng V."/>
            <person name="Clum A."/>
            <person name="Steindorff A."/>
            <person name="Ohm R.A."/>
            <person name="Martin F."/>
            <person name="Silar P."/>
            <person name="Natvig D.O."/>
            <person name="Lalanne C."/>
            <person name="Gautier V."/>
            <person name="Ament-Velasquez S.L."/>
            <person name="Kruys A."/>
            <person name="Hutchinson M.I."/>
            <person name="Powell A.J."/>
            <person name="Barry K."/>
            <person name="Miller A.N."/>
            <person name="Grigoriev I.V."/>
            <person name="Debuchy R."/>
            <person name="Gladieux P."/>
            <person name="Hiltunen Thoren M."/>
            <person name="Johannesson H."/>
        </authorList>
    </citation>
    <scope>NUCLEOTIDE SEQUENCE</scope>
    <source>
        <strain evidence="7">PSN293</strain>
    </source>
</reference>
<evidence type="ECO:0000256" key="5">
    <source>
        <dbReference type="PROSITE-ProRule" id="PRU00708"/>
    </source>
</evidence>
<feature type="region of interest" description="Disordered" evidence="6">
    <location>
        <begin position="124"/>
        <end position="197"/>
    </location>
</feature>
<feature type="compositionally biased region" description="Acidic residues" evidence="6">
    <location>
        <begin position="1427"/>
        <end position="1437"/>
    </location>
</feature>
<dbReference type="Gene3D" id="1.25.40.10">
    <property type="entry name" value="Tetratricopeptide repeat domain"/>
    <property type="match status" value="2"/>
</dbReference>
<feature type="compositionally biased region" description="Polar residues" evidence="6">
    <location>
        <begin position="125"/>
        <end position="148"/>
    </location>
</feature>
<reference evidence="7" key="2">
    <citation type="submission" date="2023-05" db="EMBL/GenBank/DDBJ databases">
        <authorList>
            <consortium name="Lawrence Berkeley National Laboratory"/>
            <person name="Steindorff A."/>
            <person name="Hensen N."/>
            <person name="Bonometti L."/>
            <person name="Westerberg I."/>
            <person name="Brannstrom I.O."/>
            <person name="Guillou S."/>
            <person name="Cros-Aarteil S."/>
            <person name="Calhoun S."/>
            <person name="Haridas S."/>
            <person name="Kuo A."/>
            <person name="Mondo S."/>
            <person name="Pangilinan J."/>
            <person name="Riley R."/>
            <person name="Labutti K."/>
            <person name="Andreopoulos B."/>
            <person name="Lipzen A."/>
            <person name="Chen C."/>
            <person name="Yanf M."/>
            <person name="Daum C."/>
            <person name="Ng V."/>
            <person name="Clum A."/>
            <person name="Ohm R."/>
            <person name="Martin F."/>
            <person name="Silar P."/>
            <person name="Natvig D."/>
            <person name="Lalanne C."/>
            <person name="Gautier V."/>
            <person name="Ament-Velasquez S.L."/>
            <person name="Kruys A."/>
            <person name="Hutchinson M.I."/>
            <person name="Powell A.J."/>
            <person name="Barry K."/>
            <person name="Miller A.N."/>
            <person name="Grigoriev I.V."/>
            <person name="Debuchy R."/>
            <person name="Gladieux P."/>
            <person name="Thoren M.H."/>
            <person name="Johannesson H."/>
        </authorList>
    </citation>
    <scope>NUCLEOTIDE SEQUENCE</scope>
    <source>
        <strain evidence="7">PSN293</strain>
    </source>
</reference>
<proteinExistence type="inferred from homology"/>
<dbReference type="SUPFAM" id="SSF48452">
    <property type="entry name" value="TPR-like"/>
    <property type="match status" value="1"/>
</dbReference>
<dbReference type="Pfam" id="PF13041">
    <property type="entry name" value="PPR_2"/>
    <property type="match status" value="1"/>
</dbReference>
<gene>
    <name evidence="7" type="ORF">QBC37DRAFT_418654</name>
</gene>
<dbReference type="InterPro" id="IPR002885">
    <property type="entry name" value="PPR_rpt"/>
</dbReference>
<dbReference type="InterPro" id="IPR011990">
    <property type="entry name" value="TPR-like_helical_dom_sf"/>
</dbReference>
<comment type="similarity">
    <text evidence="1">Belongs to the CCM1 family.</text>
</comment>
<organism evidence="7 8">
    <name type="scientific">Rhypophila decipiens</name>
    <dbReference type="NCBI Taxonomy" id="261697"/>
    <lineage>
        <taxon>Eukaryota</taxon>
        <taxon>Fungi</taxon>
        <taxon>Dikarya</taxon>
        <taxon>Ascomycota</taxon>
        <taxon>Pezizomycotina</taxon>
        <taxon>Sordariomycetes</taxon>
        <taxon>Sordariomycetidae</taxon>
        <taxon>Sordariales</taxon>
        <taxon>Naviculisporaceae</taxon>
        <taxon>Rhypophila</taxon>
    </lineage>
</organism>
<accession>A0AAN6YGD1</accession>
<feature type="repeat" description="PPR" evidence="5">
    <location>
        <begin position="613"/>
        <end position="647"/>
    </location>
</feature>
<sequence length="1469" mass="166604">MLERTAASIEPCGFRRVLPCSSSKYSLSGQRRLHTSFWQNAAPDIELLDACSALMRMSTPASLGAVMPTKSENKFESSLASTFVLDFLYPNWAAPSLRRFRATLTTLQPFSGEQKAHALTARLYASSSGHKSADSAPSKTPDSPSPQTEVLAPQTDISDASEAVGNRGEDATQTENVSIRSDKEHGRAPIPGAAMSQTGFLDELEQLDRSSKLDHRVLSGPDGLRQLLTSQDDDIRPYESIWTLYSGLDDAQKQEFRTGVTLYLSRSTRPVEAWRVCELFSLYSIEEWTDDLVEAAVRARLMFQDLTTAQAIFTTALEKRELGKALDPFVVYCFRTENWQLFFDAWALFEQHLPRGRPKTQTPKKSRDALETPKAPEPGDSTLNTATAEAVSPCSRPFIFRALAAFPDFEAKLKKLWDYAVQGERQAEQQDKEVQLRHTVRSFLKLVAARSLPFFSPKDATVMVQFTKDKRAYEAFIHLCVERGWAKLAMEAYKNYRELSGQWIRGSVLQVMVHVFYQQKDTVGMQQLLEDWTSGTWSIGLKAYQKFIAFYARLGDVATVQRLVKDYLKQHKFAKMDPSVLSALIQVHSAAGDCDAARRVLEEYVATSAVPPNTVHWNNLIQAYVKARDFEGAMSAFMRLCEENQPNQHSFGIVMGMAGSRGDLRLTLDLLRLSGELGVRPNTAMLDTLVEAYCQNDRFEEAALLCSRTAKDADVEGSRTGLWNTLLHHHAKRRDLSSVNRILEYMTKHGVPYDEHTYGSLLQALVNCKQVHHAVHFLRVALRDGIFQPTDSHYVLIMSGFLRTGEGYLALKTNELIKNKFPDTTNRMTAIIRALGNAKITLHSAPLRLGNDRLQYVNRALWLFRNSFGKESSQPKGNHRAAAEQYSQVILMLIQMRDFASVQDILSLYSLQFPARASEETMPIKLMLDMMLADFHEKKFGRVKEVFNIILTRMERAGKQSSVLSSAAEDQDSSARPPAGQLAPAFRYELCDALKTMQRLFQETDDAQGLIDMVEDVQRRGFKLDSKNWNIYVQALARMNRWQEAFMACEKELMPAWFGWPHIRARTPDTKTQLPLELRRLTSYSRVARPITYTMLTLIRVWMDLDKLTLWSSEAEKMMQKIKDTCPRTVRAVTETGGGYNNWLEKATESILVSQTPEERERAMTNKLRRLSRSEYPHHRAASPHMESLRRLARAELEQDEYDMIGDAFAQDEKDSTPQMYYTKKSIDDVKTPYPWRNTWTRGEGLQMRQSDKPLAPESFKEVKKQYFRRLRIEKAEKSIQKEAPFAEPSPPHSSPEVSSTVVKKAAAAGPKQIWPRRVRTTLKRDKALRKKLKQIKRSIYGEKFRRGPKKQPEPPADSKPPIVTRPTTASHSMARPSEDGSATTAEATPSEFKTILSRHLEPATVRMSGPSRRERARAKLQAKESEAEESDYDAGDSNDVFTELTKQVAQSSDKKPAKSHKDGPEDFQ</sequence>
<evidence type="ECO:0000256" key="6">
    <source>
        <dbReference type="SAM" id="MobiDB-lite"/>
    </source>
</evidence>
<comment type="caution">
    <text evidence="7">The sequence shown here is derived from an EMBL/GenBank/DDBJ whole genome shotgun (WGS) entry which is preliminary data.</text>
</comment>
<keyword evidence="8" id="KW-1185">Reference proteome</keyword>
<evidence type="ECO:0000313" key="8">
    <source>
        <dbReference type="Proteomes" id="UP001301769"/>
    </source>
</evidence>
<dbReference type="Pfam" id="PF01535">
    <property type="entry name" value="PPR"/>
    <property type="match status" value="1"/>
</dbReference>
<evidence type="ECO:0000256" key="4">
    <source>
        <dbReference type="ARBA" id="ARBA00044511"/>
    </source>
</evidence>
<dbReference type="PANTHER" id="PTHR47447">
    <property type="entry name" value="OS03G0856100 PROTEIN"/>
    <property type="match status" value="1"/>
</dbReference>
<feature type="compositionally biased region" description="Basic and acidic residues" evidence="6">
    <location>
        <begin position="1453"/>
        <end position="1469"/>
    </location>
</feature>
<dbReference type="EMBL" id="MU858077">
    <property type="protein sequence ID" value="KAK4215652.1"/>
    <property type="molecule type" value="Genomic_DNA"/>
</dbReference>
<comment type="function">
    <text evidence="3">Regulates mitochondrial small subunit maturation by controlling 15S rRNA 5'-end processing. Localizes to the 5' precursor of the 15S rRNA in a position that is subsequently occupied by mS47 in the mature yeast mtSSU. Uses structure and sequence-specific RNA recognition, binding to a single-stranded region of the precursor and specifically recognizing bases -6 to -1. The exchange of Ccm1 for mS47 is coupled to the irreversible removal of precursor rRNA that is accompanied by conformational changes of the mitoribosomal proteins uS5m and mS26. These conformational changes signal completion of 5'-end rRNA processing through protection of the mature 5'-end of the 15S rRNA and stabilization of mS47. The removal of the 5' precursor together with the dissociation of Ccm1 may be catalyzed by the 5'-3' exoribonuclease Pet127. Involved in the specific removal of group I introns in mitochondrial encoded transcripts.</text>
</comment>
<evidence type="ECO:0000313" key="7">
    <source>
        <dbReference type="EMBL" id="KAK4215652.1"/>
    </source>
</evidence>